<proteinExistence type="predicted"/>
<feature type="transmembrane region" description="Helical" evidence="1">
    <location>
        <begin position="115"/>
        <end position="137"/>
    </location>
</feature>
<evidence type="ECO:0000313" key="3">
    <source>
        <dbReference type="Proteomes" id="UP000008983"/>
    </source>
</evidence>
<feature type="transmembrane region" description="Helical" evidence="1">
    <location>
        <begin position="143"/>
        <end position="164"/>
    </location>
</feature>
<evidence type="ECO:0008006" key="4">
    <source>
        <dbReference type="Google" id="ProtNLM"/>
    </source>
</evidence>
<gene>
    <name evidence="2" type="ORF">IMG5_159670</name>
</gene>
<organism evidence="2 3">
    <name type="scientific">Ichthyophthirius multifiliis</name>
    <name type="common">White spot disease agent</name>
    <name type="synonym">Ich</name>
    <dbReference type="NCBI Taxonomy" id="5932"/>
    <lineage>
        <taxon>Eukaryota</taxon>
        <taxon>Sar</taxon>
        <taxon>Alveolata</taxon>
        <taxon>Ciliophora</taxon>
        <taxon>Intramacronucleata</taxon>
        <taxon>Oligohymenophorea</taxon>
        <taxon>Hymenostomatida</taxon>
        <taxon>Ophryoglenina</taxon>
        <taxon>Ichthyophthirius</taxon>
    </lineage>
</organism>
<evidence type="ECO:0000256" key="1">
    <source>
        <dbReference type="SAM" id="Phobius"/>
    </source>
</evidence>
<dbReference type="GeneID" id="14905366"/>
<keyword evidence="1" id="KW-1133">Transmembrane helix</keyword>
<dbReference type="AlphaFoldDB" id="G0QZT5"/>
<accession>G0QZT5</accession>
<protein>
    <recommendedName>
        <fullName evidence="4">Transmembrane protein</fullName>
    </recommendedName>
</protein>
<reference evidence="2 3" key="1">
    <citation type="submission" date="2011-07" db="EMBL/GenBank/DDBJ databases">
        <authorList>
            <person name="Coyne R."/>
            <person name="Brami D."/>
            <person name="Johnson J."/>
            <person name="Hostetler J."/>
            <person name="Hannick L."/>
            <person name="Clark T."/>
            <person name="Cassidy-Hanley D."/>
            <person name="Inman J."/>
        </authorList>
    </citation>
    <scope>NUCLEOTIDE SEQUENCE [LARGE SCALE GENOMIC DNA]</scope>
    <source>
        <strain evidence="2 3">G5</strain>
    </source>
</reference>
<dbReference type="InParanoid" id="G0QZT5"/>
<evidence type="ECO:0000313" key="2">
    <source>
        <dbReference type="EMBL" id="EGR29273.1"/>
    </source>
</evidence>
<dbReference type="Proteomes" id="UP000008983">
    <property type="component" value="Unassembled WGS sequence"/>
</dbReference>
<keyword evidence="1" id="KW-0472">Membrane</keyword>
<dbReference type="RefSeq" id="XP_004030509.1">
    <property type="nucleotide sequence ID" value="XM_004030461.1"/>
</dbReference>
<name>G0QZT5_ICHMU</name>
<keyword evidence="1" id="KW-0812">Transmembrane</keyword>
<dbReference type="EMBL" id="GL984168">
    <property type="protein sequence ID" value="EGR29273.1"/>
    <property type="molecule type" value="Genomic_DNA"/>
</dbReference>
<keyword evidence="3" id="KW-1185">Reference proteome</keyword>
<sequence>MISGNMEKTSIIITILCLMANLLSMKYLTKMLKQYVYLQNNSSNYQRSNMPINKCFQRKIQIIAYNKQQMFSLKEIIAKTLKNYKKYVKNQKKNTKTKQKKRNKLKIQLKEKAQILQNGLQGIKLFNLGYFTIQLIIFMDGILLNLLLICWVWEAKLLFCIILFKRKRI</sequence>
<feature type="transmembrane region" description="Helical" evidence="1">
    <location>
        <begin position="12"/>
        <end position="29"/>
    </location>
</feature>